<dbReference type="Proteomes" id="UP000481109">
    <property type="component" value="Unassembled WGS sequence"/>
</dbReference>
<evidence type="ECO:0000313" key="3">
    <source>
        <dbReference type="EMBL" id="NGO78710.1"/>
    </source>
</evidence>
<comment type="caution">
    <text evidence="3">The sequence shown here is derived from an EMBL/GenBank/DDBJ whole genome shotgun (WGS) entry which is preliminary data.</text>
</comment>
<protein>
    <submittedName>
        <fullName evidence="3">Uncharacterized protein</fullName>
    </submittedName>
</protein>
<reference evidence="3 4" key="1">
    <citation type="submission" date="2020-02" db="EMBL/GenBank/DDBJ databases">
        <title>Whole-genome analyses of novel actinobacteria.</title>
        <authorList>
            <person name="Sahin N."/>
            <person name="Tokatli A."/>
        </authorList>
    </citation>
    <scope>NUCLEOTIDE SEQUENCE [LARGE SCALE GENOMIC DNA]</scope>
    <source>
        <strain evidence="3 4">YC504</strain>
    </source>
</reference>
<dbReference type="AlphaFoldDB" id="A0A6G4XPI3"/>
<keyword evidence="4" id="KW-1185">Reference proteome</keyword>
<accession>A0A6G4XPI3</accession>
<feature type="chain" id="PRO_5026272397" evidence="2">
    <location>
        <begin position="30"/>
        <end position="269"/>
    </location>
</feature>
<keyword evidence="2" id="KW-0732">Signal</keyword>
<dbReference type="EMBL" id="JAAKZW010000114">
    <property type="protein sequence ID" value="NGO78710.1"/>
    <property type="molecule type" value="Genomic_DNA"/>
</dbReference>
<sequence length="269" mass="29266">MHLPKTHLPKTTVALTALTVLATATAASAATADRSAPPPPENPPATNCLPTNYALDKPAAPGYYDKAPELGTAFWFFAQSGTGTLTFTEKTKSELKRLNAKVEAVCPVGPLKGGEGVWTPVGAQGYSNINFVNGRIWYPGGWKFTNPKTGRSHKVDGFWLHDFPFISKASANVYVDDNPVPHELQLATMNTVELYTDLINPRINQGKISLGPKEWKFKITEAYAKELREIGADIDAGEHVITLEINASIFPNQTLPLKPGLEKDEPAKK</sequence>
<feature type="signal peptide" evidence="2">
    <location>
        <begin position="1"/>
        <end position="29"/>
    </location>
</feature>
<proteinExistence type="predicted"/>
<feature type="region of interest" description="Disordered" evidence="1">
    <location>
        <begin position="29"/>
        <end position="48"/>
    </location>
</feature>
<name>A0A6G4XPI3_9ACTN</name>
<organism evidence="3 4">
    <name type="scientific">Streptomyces mesophilus</name>
    <dbReference type="NCBI Taxonomy" id="1775132"/>
    <lineage>
        <taxon>Bacteria</taxon>
        <taxon>Bacillati</taxon>
        <taxon>Actinomycetota</taxon>
        <taxon>Actinomycetes</taxon>
        <taxon>Kitasatosporales</taxon>
        <taxon>Streptomycetaceae</taxon>
        <taxon>Streptomyces</taxon>
    </lineage>
</organism>
<evidence type="ECO:0000256" key="1">
    <source>
        <dbReference type="SAM" id="MobiDB-lite"/>
    </source>
</evidence>
<evidence type="ECO:0000313" key="4">
    <source>
        <dbReference type="Proteomes" id="UP000481109"/>
    </source>
</evidence>
<evidence type="ECO:0000256" key="2">
    <source>
        <dbReference type="SAM" id="SignalP"/>
    </source>
</evidence>
<dbReference type="RefSeq" id="WP_165334160.1">
    <property type="nucleotide sequence ID" value="NZ_JAAKZW010000114.1"/>
</dbReference>
<gene>
    <name evidence="3" type="ORF">G6045_24070</name>
</gene>